<organism evidence="1">
    <name type="scientific">Hexamita inflata</name>
    <dbReference type="NCBI Taxonomy" id="28002"/>
    <lineage>
        <taxon>Eukaryota</taxon>
        <taxon>Metamonada</taxon>
        <taxon>Diplomonadida</taxon>
        <taxon>Hexamitidae</taxon>
        <taxon>Hexamitinae</taxon>
        <taxon>Hexamita</taxon>
    </lineage>
</organism>
<reference evidence="1" key="1">
    <citation type="submission" date="2023-06" db="EMBL/GenBank/DDBJ databases">
        <authorList>
            <person name="Kurt Z."/>
        </authorList>
    </citation>
    <scope>NUCLEOTIDE SEQUENCE</scope>
</reference>
<accession>A0AA86QAI6</accession>
<evidence type="ECO:0000313" key="1">
    <source>
        <dbReference type="EMBL" id="CAI9955411.1"/>
    </source>
</evidence>
<keyword evidence="3" id="KW-1185">Reference proteome</keyword>
<evidence type="ECO:0000313" key="2">
    <source>
        <dbReference type="EMBL" id="CAL5979095.1"/>
    </source>
</evidence>
<dbReference type="EMBL" id="CAXDID020000010">
    <property type="protein sequence ID" value="CAL5979095.1"/>
    <property type="molecule type" value="Genomic_DNA"/>
</dbReference>
<sequence length="469" mass="54973">MNIINTFDATVLSDLNGKLTISGPPNYKQDDFTSLLSVRAVEDIFVVDGKITLYEIINDTTINEHESRNYVHKQFNNKNEFMLDFNSCFVDQNSKSMLIMSIEDKAFRIAFQDGYEKCYLEYEGNVQKFIGKPTQLEVILDGTLSIDSADNDPLKQILLTFTKQKIDTAQQFVDIVNTKFDKVIKLTYNINTNTFNIKYLNDKVYKKLNYTGNLKRYLLRQDISTRILNNEKLEDSIQLNIKYLQIKCDQLECGMSSYLLNPENGKLEAQFGSNVLQVLCPNQMSYQSKNMDLHIKLLQNMPLNFYIQDQNNVDVDVQYILQMRFYKQDFFQQQSDSGVTAIERHTKKQLFVYLSEDNRQFKINGQFNHIAIGQAYGDIGIQEQSKTFISSYIYNLNINEYKFDILHAYQYNIENINNSVFVWKQVPSDCLLRFDLQIYATEYDQYTIEKQQRLKTDQKPNILIRLFVK</sequence>
<dbReference type="AlphaFoldDB" id="A0AA86QAI6"/>
<proteinExistence type="predicted"/>
<gene>
    <name evidence="1" type="ORF">HINF_LOCUS43056</name>
    <name evidence="2" type="ORF">HINF_LOCUS5242</name>
</gene>
<protein>
    <submittedName>
        <fullName evidence="2">Hypothetical_protein</fullName>
    </submittedName>
</protein>
<name>A0AA86QAI6_9EUKA</name>
<evidence type="ECO:0000313" key="3">
    <source>
        <dbReference type="Proteomes" id="UP001642409"/>
    </source>
</evidence>
<reference evidence="2 3" key="2">
    <citation type="submission" date="2024-07" db="EMBL/GenBank/DDBJ databases">
        <authorList>
            <person name="Akdeniz Z."/>
        </authorList>
    </citation>
    <scope>NUCLEOTIDE SEQUENCE [LARGE SCALE GENOMIC DNA]</scope>
</reference>
<dbReference type="Proteomes" id="UP001642409">
    <property type="component" value="Unassembled WGS sequence"/>
</dbReference>
<dbReference type="EMBL" id="CATOUU010000865">
    <property type="protein sequence ID" value="CAI9955411.1"/>
    <property type="molecule type" value="Genomic_DNA"/>
</dbReference>
<comment type="caution">
    <text evidence="1">The sequence shown here is derived from an EMBL/GenBank/DDBJ whole genome shotgun (WGS) entry which is preliminary data.</text>
</comment>